<sequence>MMYHRRSRISIFLVALSFASCGVAVANTPPDFRRDIKPLFESSCIDCHGPKKQRSGYRLDVRPYAMKGGDIGETAIVAGDSGKSTLVRHITSADDDVLMPPPKSGKPRLTAEQVSTIRKWIDAGAIWPDEATATAADPLDWWSLKPLAKPAVPSPTVAAKSANPIDTFIVARLAEKSLAMSPPADARTLARRVHFDLIGLPPTPEELDTFVSDFTVNADKAYEALVDRLLASPRYGERWARHWLDVVHYGDTHGYDKDKPRPNAWPYRDYVIRALNDDKPYARFIQEQIAGDVLYPGTADGIEALGFLAAGPWDFIGHAEVPESKIDGKIARHLDRDDMVGTAVGALASVTVQCAQCHSHKFDPISQEDYYALQAVFAAIDRTDKTYDLDPVVAASRSRLTARKAEMEAEQKALAAKIKTAGGAELADLDKQIASAESAAPQGRRPEYGWHSGIAKDQETRKWVQVDLGKSVAIQRVVLAGVWDDFNGIGAGFGFPVRFRIEASDDPAFGGTPTVIAAHDLEDYANPGTTPRTFVAGGKSARYVRVTATKLAPRKGDFIFALAELQAFDAENRNAALGAAVTSIDSVEAPVRWRRSNLTDDVYPAKTGGGADLAALRDRRDKLMSRVTDAAIRTRSAALAGEIASAAKELSKLPPPRVVFAGAIHTGRGAFAGTGPQGGKPRPIFLLARGQVTQPGKPVGPGALSAVKSLRSRFEIPDQQGEGVRRAALARWLTDPANPLTWRSIVNRVWQYHFGKGIVLTPNDFGRMGTPPTHPELLDWLAADFRDSGGSLKRLHKLIVTSAAYRQSSSADNAGAVAVDVDNNLLWRQNRRKLEAEAVRDAVLAASGKLDLTMGGPGWQDFIVEHPEHSPHYRYDKADPNDVKTWRRSIYRFTVRSQLQPFMTSLDCADPSMRVDKRNESVSPAQALALLNNGFMVTQAEAMAARLWQDAGADGDAQIDRACRLTLARVPTAAEREQMKSFVRTSGLPNLCRVLLNLNEFVFVD</sequence>
<evidence type="ECO:0000259" key="2">
    <source>
        <dbReference type="PROSITE" id="PS50022"/>
    </source>
</evidence>
<protein>
    <submittedName>
        <fullName evidence="3">DUF1553 domain-containing protein</fullName>
    </submittedName>
</protein>
<dbReference type="InterPro" id="IPR008979">
    <property type="entry name" value="Galactose-bd-like_sf"/>
</dbReference>
<reference evidence="3 4" key="1">
    <citation type="submission" date="2020-10" db="EMBL/GenBank/DDBJ databases">
        <title>Wide distribution of Phycisphaera-like planctomycetes from WD2101 soil group in peatlands and genome analysis of the first cultivated representative.</title>
        <authorList>
            <person name="Dedysh S.N."/>
            <person name="Beletsky A.V."/>
            <person name="Ivanova A."/>
            <person name="Kulichevskaya I.S."/>
            <person name="Suzina N.E."/>
            <person name="Philippov D.A."/>
            <person name="Rakitin A.L."/>
            <person name="Mardanov A.V."/>
            <person name="Ravin N.V."/>
        </authorList>
    </citation>
    <scope>NUCLEOTIDE SEQUENCE [LARGE SCALE GENOMIC DNA]</scope>
    <source>
        <strain evidence="3 4">M1803</strain>
    </source>
</reference>
<dbReference type="PANTHER" id="PTHR35889:SF3">
    <property type="entry name" value="F-BOX DOMAIN-CONTAINING PROTEIN"/>
    <property type="match status" value="1"/>
</dbReference>
<dbReference type="Gene3D" id="2.60.120.260">
    <property type="entry name" value="Galactose-binding domain-like"/>
    <property type="match status" value="1"/>
</dbReference>
<keyword evidence="1" id="KW-0732">Signal</keyword>
<dbReference type="GO" id="GO:0009055">
    <property type="term" value="F:electron transfer activity"/>
    <property type="evidence" value="ECO:0007669"/>
    <property type="project" value="InterPro"/>
</dbReference>
<dbReference type="Pfam" id="PF07587">
    <property type="entry name" value="PSD1"/>
    <property type="match status" value="1"/>
</dbReference>
<dbReference type="RefSeq" id="WP_206291855.1">
    <property type="nucleotide sequence ID" value="NZ_CP063458.1"/>
</dbReference>
<dbReference type="KEGG" id="hbs:IPV69_21875"/>
<dbReference type="PANTHER" id="PTHR35889">
    <property type="entry name" value="CYCLOINULO-OLIGOSACCHARIDE FRUCTANOTRANSFERASE-RELATED"/>
    <property type="match status" value="1"/>
</dbReference>
<evidence type="ECO:0000313" key="4">
    <source>
        <dbReference type="Proteomes" id="UP000593765"/>
    </source>
</evidence>
<feature type="chain" id="PRO_5034115948" evidence="1">
    <location>
        <begin position="27"/>
        <end position="1005"/>
    </location>
</feature>
<dbReference type="InterPro" id="IPR011429">
    <property type="entry name" value="Cyt_c_Planctomycete-type"/>
</dbReference>
<dbReference type="InterPro" id="IPR036909">
    <property type="entry name" value="Cyt_c-like_dom_sf"/>
</dbReference>
<gene>
    <name evidence="3" type="ORF">IPV69_21875</name>
</gene>
<organism evidence="3 4">
    <name type="scientific">Humisphaera borealis</name>
    <dbReference type="NCBI Taxonomy" id="2807512"/>
    <lineage>
        <taxon>Bacteria</taxon>
        <taxon>Pseudomonadati</taxon>
        <taxon>Planctomycetota</taxon>
        <taxon>Phycisphaerae</taxon>
        <taxon>Tepidisphaerales</taxon>
        <taxon>Tepidisphaeraceae</taxon>
        <taxon>Humisphaera</taxon>
    </lineage>
</organism>
<keyword evidence="4" id="KW-1185">Reference proteome</keyword>
<feature type="domain" description="F5/8 type C" evidence="2">
    <location>
        <begin position="402"/>
        <end position="570"/>
    </location>
</feature>
<dbReference type="GO" id="GO:0020037">
    <property type="term" value="F:heme binding"/>
    <property type="evidence" value="ECO:0007669"/>
    <property type="project" value="InterPro"/>
</dbReference>
<dbReference type="AlphaFoldDB" id="A0A7M2WTJ8"/>
<dbReference type="Pfam" id="PF00754">
    <property type="entry name" value="F5_F8_type_C"/>
    <property type="match status" value="1"/>
</dbReference>
<dbReference type="Pfam" id="PF07635">
    <property type="entry name" value="PSCyt1"/>
    <property type="match status" value="1"/>
</dbReference>
<dbReference type="EMBL" id="CP063458">
    <property type="protein sequence ID" value="QOV88847.1"/>
    <property type="molecule type" value="Genomic_DNA"/>
</dbReference>
<dbReference type="Proteomes" id="UP000593765">
    <property type="component" value="Chromosome"/>
</dbReference>
<feature type="signal peptide" evidence="1">
    <location>
        <begin position="1"/>
        <end position="26"/>
    </location>
</feature>
<dbReference type="PROSITE" id="PS50022">
    <property type="entry name" value="FA58C_3"/>
    <property type="match status" value="1"/>
</dbReference>
<dbReference type="SUPFAM" id="SSF49785">
    <property type="entry name" value="Galactose-binding domain-like"/>
    <property type="match status" value="1"/>
</dbReference>
<dbReference type="InterPro" id="IPR000421">
    <property type="entry name" value="FA58C"/>
</dbReference>
<dbReference type="PROSITE" id="PS51257">
    <property type="entry name" value="PROKAR_LIPOPROTEIN"/>
    <property type="match status" value="1"/>
</dbReference>
<dbReference type="InterPro" id="IPR011444">
    <property type="entry name" value="DUF1549"/>
</dbReference>
<evidence type="ECO:0000256" key="1">
    <source>
        <dbReference type="SAM" id="SignalP"/>
    </source>
</evidence>
<accession>A0A7M2WTJ8</accession>
<proteinExistence type="predicted"/>
<name>A0A7M2WTJ8_9BACT</name>
<dbReference type="Pfam" id="PF07583">
    <property type="entry name" value="PSCyt2"/>
    <property type="match status" value="1"/>
</dbReference>
<evidence type="ECO:0000313" key="3">
    <source>
        <dbReference type="EMBL" id="QOV88847.1"/>
    </source>
</evidence>
<dbReference type="InterPro" id="IPR022655">
    <property type="entry name" value="DUF1553"/>
</dbReference>
<dbReference type="SUPFAM" id="SSF46626">
    <property type="entry name" value="Cytochrome c"/>
    <property type="match status" value="1"/>
</dbReference>